<sequence>MHLKKRYGQWVKTQDELPLADGDYMCSVRNGDRKFEAQRRFIRGHWFGGCRPFSDNDVVESWYRHTLYNIFQSQESEAKPFFDFAFRLGITVEALIEREIDLELMVEVMEDRQALTDLLNTETPNDIREAVDVFLEIDDMHYQVMLAEPCKVVKQHIGLAN</sequence>
<reference evidence="1 2" key="1">
    <citation type="journal article" date="2024" name="ISME J.">
        <title>Tailless and filamentous prophages are predominant in marine Vibrio.</title>
        <authorList>
            <person name="Steensen K."/>
            <person name="Seneca J."/>
            <person name="Bartlau N."/>
            <person name="Yu X.A."/>
            <person name="Hussain F.A."/>
            <person name="Polz M.F."/>
        </authorList>
    </citation>
    <scope>NUCLEOTIDE SEQUENCE [LARGE SCALE GENOMIC DNA]</scope>
    <source>
        <strain evidence="1 2">10N.239.312.F12</strain>
    </source>
</reference>
<protein>
    <submittedName>
        <fullName evidence="1">Uncharacterized protein</fullName>
    </submittedName>
</protein>
<organism evidence="1 2">
    <name type="scientific">Vibrio pomeroyi</name>
    <dbReference type="NCBI Taxonomy" id="198832"/>
    <lineage>
        <taxon>Bacteria</taxon>
        <taxon>Pseudomonadati</taxon>
        <taxon>Pseudomonadota</taxon>
        <taxon>Gammaproteobacteria</taxon>
        <taxon>Vibrionales</taxon>
        <taxon>Vibrionaceae</taxon>
        <taxon>Vibrio</taxon>
    </lineage>
</organism>
<accession>A0ABV4MR34</accession>
<dbReference type="RefSeq" id="WP_269337581.1">
    <property type="nucleotide sequence ID" value="NZ_JBFSSG010000001.1"/>
</dbReference>
<evidence type="ECO:0000313" key="1">
    <source>
        <dbReference type="EMBL" id="MEZ8719598.1"/>
    </source>
</evidence>
<name>A0ABV4MR34_9VIBR</name>
<keyword evidence="2" id="KW-1185">Reference proteome</keyword>
<dbReference type="Proteomes" id="UP001570071">
    <property type="component" value="Unassembled WGS sequence"/>
</dbReference>
<comment type="caution">
    <text evidence="1">The sequence shown here is derived from an EMBL/GenBank/DDBJ whole genome shotgun (WGS) entry which is preliminary data.</text>
</comment>
<dbReference type="EMBL" id="JBFSSG010000001">
    <property type="protein sequence ID" value="MEZ8719598.1"/>
    <property type="molecule type" value="Genomic_DNA"/>
</dbReference>
<proteinExistence type="predicted"/>
<gene>
    <name evidence="1" type="ORF">AB6D66_00870</name>
</gene>
<evidence type="ECO:0000313" key="2">
    <source>
        <dbReference type="Proteomes" id="UP001570071"/>
    </source>
</evidence>